<name>A0AA90JWG0_9ACTN</name>
<dbReference type="Pfam" id="PF02397">
    <property type="entry name" value="Bac_transf"/>
    <property type="match status" value="1"/>
</dbReference>
<sequence length="493" mass="52576">MRSTDVRTSQEWADFEPGRSAGHLHRAARPDRPATAVAVDALGALIPTGLLLAAEHGTVDAWPVAALTAACWLAIGTARGRYSRVSIGESGALRPVLHEWAVLVGLLAVLRAFSSLPVAALPVLLALVAPLLVTCLRRKLTQRRLFGLHRRGLAVRRTLVVGDAAAVDAAVGQLARHTHHEYVVVGACLIGPGEPAGGTVVAGRLTRRADGEPDGADGGELLRAAGELRADTVLAAPGAALSGERLRRLVWAVHESGRRLTLLPGITEVAVHRIALDSAGGLPLLTVAAPAQAGFARLVKAVTDRLGALVLLVLLSPLLLALALLVRSTSRGPAFHRQTRVGRGGETFTMVKFRSMVADADERRPGLGHLNEQDGRMFKIRTDPRVTRVGAVLRRFSLDELPQLLHVLTGRMSLVGPRPPVPEEVAGYDEVELRRLLVRPGLTGPWQVGGRSDLTWDETVAIDLGYVDNWSLAVDLHVLTRTVRAVAEGRGAY</sequence>
<reference evidence="10 11" key="1">
    <citation type="submission" date="2023-05" db="EMBL/GenBank/DDBJ databases">
        <title>Streptantibioticus silvisoli sp. nov., acidotolerant actinomycetes 1 from pine litter.</title>
        <authorList>
            <person name="Swiecimska M."/>
            <person name="Golinska P."/>
            <person name="Sangal V."/>
            <person name="Wachnowicz B."/>
            <person name="Goodfellow M."/>
        </authorList>
    </citation>
    <scope>NUCLEOTIDE SEQUENCE</scope>
    <source>
        <strain evidence="10">SL13</strain>
        <strain evidence="9 11">SL54</strain>
    </source>
</reference>
<dbReference type="NCBIfam" id="TIGR03025">
    <property type="entry name" value="EPS_sugtrans"/>
    <property type="match status" value="1"/>
</dbReference>
<proteinExistence type="inferred from homology"/>
<evidence type="ECO:0000313" key="11">
    <source>
        <dbReference type="Proteomes" id="UP001156398"/>
    </source>
</evidence>
<evidence type="ECO:0000256" key="3">
    <source>
        <dbReference type="ARBA" id="ARBA00022679"/>
    </source>
</evidence>
<keyword evidence="6 7" id="KW-0472">Membrane</keyword>
<keyword evidence="5 7" id="KW-1133">Transmembrane helix</keyword>
<evidence type="ECO:0000256" key="6">
    <source>
        <dbReference type="ARBA" id="ARBA00023136"/>
    </source>
</evidence>
<evidence type="ECO:0000256" key="7">
    <source>
        <dbReference type="SAM" id="Phobius"/>
    </source>
</evidence>
<dbReference type="InterPro" id="IPR017475">
    <property type="entry name" value="EPS_sugar_tfrase"/>
</dbReference>
<dbReference type="EMBL" id="JAAGKO020000023">
    <property type="protein sequence ID" value="MDI5964410.1"/>
    <property type="molecule type" value="Genomic_DNA"/>
</dbReference>
<protein>
    <submittedName>
        <fullName evidence="10">Exopolysaccharide biosynthesis polyprenyl glycosylphosphotransferase</fullName>
    </submittedName>
</protein>
<dbReference type="InterPro" id="IPR003362">
    <property type="entry name" value="Bact_transf"/>
</dbReference>
<comment type="subcellular location">
    <subcellularLocation>
        <location evidence="1">Membrane</location>
        <topology evidence="1">Multi-pass membrane protein</topology>
    </subcellularLocation>
</comment>
<feature type="transmembrane region" description="Helical" evidence="7">
    <location>
        <begin position="119"/>
        <end position="136"/>
    </location>
</feature>
<evidence type="ECO:0000256" key="2">
    <source>
        <dbReference type="ARBA" id="ARBA00006464"/>
    </source>
</evidence>
<evidence type="ECO:0000256" key="5">
    <source>
        <dbReference type="ARBA" id="ARBA00022989"/>
    </source>
</evidence>
<dbReference type="Proteomes" id="UP001156398">
    <property type="component" value="Unassembled WGS sequence"/>
</dbReference>
<comment type="caution">
    <text evidence="10">The sequence shown here is derived from an EMBL/GenBank/DDBJ whole genome shotgun (WGS) entry which is preliminary data.</text>
</comment>
<dbReference type="GO" id="GO:0016020">
    <property type="term" value="C:membrane"/>
    <property type="evidence" value="ECO:0007669"/>
    <property type="project" value="UniProtKB-SubCell"/>
</dbReference>
<dbReference type="PANTHER" id="PTHR30576">
    <property type="entry name" value="COLANIC BIOSYNTHESIS UDP-GLUCOSE LIPID CARRIER TRANSFERASE"/>
    <property type="match status" value="1"/>
</dbReference>
<dbReference type="PANTHER" id="PTHR30576:SF10">
    <property type="entry name" value="SLL5057 PROTEIN"/>
    <property type="match status" value="1"/>
</dbReference>
<feature type="domain" description="Bacterial sugar transferase" evidence="8">
    <location>
        <begin position="300"/>
        <end position="487"/>
    </location>
</feature>
<accession>A0AA90JWG0</accession>
<evidence type="ECO:0000259" key="8">
    <source>
        <dbReference type="Pfam" id="PF02397"/>
    </source>
</evidence>
<gene>
    <name evidence="9" type="ORF">POF43_017050</name>
    <name evidence="10" type="ORF">POF50_006795</name>
</gene>
<evidence type="ECO:0000313" key="9">
    <source>
        <dbReference type="EMBL" id="MDI5964410.1"/>
    </source>
</evidence>
<keyword evidence="4 7" id="KW-0812">Transmembrane</keyword>
<organism evidence="10">
    <name type="scientific">Streptantibioticus silvisoli</name>
    <dbReference type="NCBI Taxonomy" id="2705255"/>
    <lineage>
        <taxon>Bacteria</taxon>
        <taxon>Bacillati</taxon>
        <taxon>Actinomycetota</taxon>
        <taxon>Actinomycetes</taxon>
        <taxon>Kitasatosporales</taxon>
        <taxon>Streptomycetaceae</taxon>
        <taxon>Streptantibioticus</taxon>
    </lineage>
</organism>
<feature type="transmembrane region" description="Helical" evidence="7">
    <location>
        <begin position="306"/>
        <end position="326"/>
    </location>
</feature>
<dbReference type="RefSeq" id="WP_271315805.1">
    <property type="nucleotide sequence ID" value="NZ_JAAGKO020000023.1"/>
</dbReference>
<dbReference type="GO" id="GO:0016780">
    <property type="term" value="F:phosphotransferase activity, for other substituted phosphate groups"/>
    <property type="evidence" value="ECO:0007669"/>
    <property type="project" value="TreeGrafter"/>
</dbReference>
<keyword evidence="11" id="KW-1185">Reference proteome</keyword>
<dbReference type="AlphaFoldDB" id="A0AA90JWG0"/>
<comment type="similarity">
    <text evidence="2">Belongs to the bacterial sugar transferase family.</text>
</comment>
<keyword evidence="3" id="KW-0808">Transferase</keyword>
<evidence type="ECO:0000256" key="4">
    <source>
        <dbReference type="ARBA" id="ARBA00022692"/>
    </source>
</evidence>
<evidence type="ECO:0000313" key="10">
    <source>
        <dbReference type="EMBL" id="MDI5969056.1"/>
    </source>
</evidence>
<evidence type="ECO:0000256" key="1">
    <source>
        <dbReference type="ARBA" id="ARBA00004141"/>
    </source>
</evidence>
<dbReference type="EMBL" id="JABXJJ020000007">
    <property type="protein sequence ID" value="MDI5969056.1"/>
    <property type="molecule type" value="Genomic_DNA"/>
</dbReference>